<comment type="caution">
    <text evidence="2">The sequence shown here is derived from an EMBL/GenBank/DDBJ whole genome shotgun (WGS) entry which is preliminary data.</text>
</comment>
<keyword evidence="3" id="KW-1185">Reference proteome</keyword>
<protein>
    <submittedName>
        <fullName evidence="2">Uncharacterized protein</fullName>
    </submittedName>
</protein>
<name>A0A9P8ZT91_9PEZI</name>
<feature type="transmembrane region" description="Helical" evidence="1">
    <location>
        <begin position="176"/>
        <end position="195"/>
    </location>
</feature>
<evidence type="ECO:0000313" key="3">
    <source>
        <dbReference type="Proteomes" id="UP000758603"/>
    </source>
</evidence>
<evidence type="ECO:0000313" key="2">
    <source>
        <dbReference type="EMBL" id="KAH6648441.1"/>
    </source>
</evidence>
<keyword evidence="1" id="KW-0812">Transmembrane</keyword>
<dbReference type="GeneID" id="70136698"/>
<dbReference type="EMBL" id="JAGPXC010000007">
    <property type="protein sequence ID" value="KAH6648441.1"/>
    <property type="molecule type" value="Genomic_DNA"/>
</dbReference>
<keyword evidence="1" id="KW-0472">Membrane</keyword>
<accession>A0A9P8ZT91</accession>
<reference evidence="2" key="1">
    <citation type="journal article" date="2021" name="Nat. Commun.">
        <title>Genetic determinants of endophytism in the Arabidopsis root mycobiome.</title>
        <authorList>
            <person name="Mesny F."/>
            <person name="Miyauchi S."/>
            <person name="Thiergart T."/>
            <person name="Pickel B."/>
            <person name="Atanasova L."/>
            <person name="Karlsson M."/>
            <person name="Huettel B."/>
            <person name="Barry K.W."/>
            <person name="Haridas S."/>
            <person name="Chen C."/>
            <person name="Bauer D."/>
            <person name="Andreopoulos W."/>
            <person name="Pangilinan J."/>
            <person name="LaButti K."/>
            <person name="Riley R."/>
            <person name="Lipzen A."/>
            <person name="Clum A."/>
            <person name="Drula E."/>
            <person name="Henrissat B."/>
            <person name="Kohler A."/>
            <person name="Grigoriev I.V."/>
            <person name="Martin F.M."/>
            <person name="Hacquard S."/>
        </authorList>
    </citation>
    <scope>NUCLEOTIDE SEQUENCE</scope>
    <source>
        <strain evidence="2">MPI-SDFR-AT-0073</strain>
    </source>
</reference>
<dbReference type="Proteomes" id="UP000758603">
    <property type="component" value="Unassembled WGS sequence"/>
</dbReference>
<dbReference type="RefSeq" id="XP_045954948.1">
    <property type="nucleotide sequence ID" value="XM_046107807.1"/>
</dbReference>
<proteinExistence type="predicted"/>
<sequence length="441" mass="49387">MSTQNDWDFGHTKIYPLTFQSRGISFPEWVSLFTLALAPLIAHIIAGAPEPSYLCKRRPKWHERISHYNPTSILWRYAAIADRRIRANAWDPSDMAASNALFWTAEGWDGSEAMVDTSLPQCNQLPAKSRIRIFSVEMLKTLIVTLQGAQAMTLIALGAARTTSAQSVISNMAVDFVFFPIALLGVLRLPAGLWLTEHFVYGASFTRLEEHNLQIYQHGSYVSKDGLLDSPAIVVENRRRFRPCTFWPSILFRVFFTLFLLGLPTMLGVYILPWAGAVRFTTTNFVVCMFYLMFTLATAAVFIRYLAVGATSTVVPCINSVWYKAYTMMLGILALGMIIVACIETRKTPCGKYTSFSGSEGDLLACWSSNTEVWFLDPDRYHNFGIARTVPQEYDQGTLDSKDFWVYNFTGVCLGKPIDPTGQLVVMEAANLGQMVSPEAT</sequence>
<feature type="transmembrane region" description="Helical" evidence="1">
    <location>
        <begin position="284"/>
        <end position="305"/>
    </location>
</feature>
<feature type="transmembrane region" description="Helical" evidence="1">
    <location>
        <begin position="29"/>
        <end position="48"/>
    </location>
</feature>
<dbReference type="OrthoDB" id="4586224at2759"/>
<organism evidence="2 3">
    <name type="scientific">Truncatella angustata</name>
    <dbReference type="NCBI Taxonomy" id="152316"/>
    <lineage>
        <taxon>Eukaryota</taxon>
        <taxon>Fungi</taxon>
        <taxon>Dikarya</taxon>
        <taxon>Ascomycota</taxon>
        <taxon>Pezizomycotina</taxon>
        <taxon>Sordariomycetes</taxon>
        <taxon>Xylariomycetidae</taxon>
        <taxon>Amphisphaeriales</taxon>
        <taxon>Sporocadaceae</taxon>
        <taxon>Truncatella</taxon>
    </lineage>
</organism>
<gene>
    <name evidence="2" type="ORF">BKA67DRAFT_661416</name>
</gene>
<feature type="transmembrane region" description="Helical" evidence="1">
    <location>
        <begin position="325"/>
        <end position="343"/>
    </location>
</feature>
<keyword evidence="1" id="KW-1133">Transmembrane helix</keyword>
<feature type="transmembrane region" description="Helical" evidence="1">
    <location>
        <begin position="250"/>
        <end position="272"/>
    </location>
</feature>
<evidence type="ECO:0000256" key="1">
    <source>
        <dbReference type="SAM" id="Phobius"/>
    </source>
</evidence>
<dbReference type="AlphaFoldDB" id="A0A9P8ZT91"/>